<organism evidence="1 2">
    <name type="scientific">Roridomyces roridus</name>
    <dbReference type="NCBI Taxonomy" id="1738132"/>
    <lineage>
        <taxon>Eukaryota</taxon>
        <taxon>Fungi</taxon>
        <taxon>Dikarya</taxon>
        <taxon>Basidiomycota</taxon>
        <taxon>Agaricomycotina</taxon>
        <taxon>Agaricomycetes</taxon>
        <taxon>Agaricomycetidae</taxon>
        <taxon>Agaricales</taxon>
        <taxon>Marasmiineae</taxon>
        <taxon>Mycenaceae</taxon>
        <taxon>Roridomyces</taxon>
    </lineage>
</organism>
<evidence type="ECO:0000313" key="1">
    <source>
        <dbReference type="EMBL" id="KAJ7607146.1"/>
    </source>
</evidence>
<reference evidence="1" key="1">
    <citation type="submission" date="2023-03" db="EMBL/GenBank/DDBJ databases">
        <title>Massive genome expansion in bonnet fungi (Mycena s.s.) driven by repeated elements and novel gene families across ecological guilds.</title>
        <authorList>
            <consortium name="Lawrence Berkeley National Laboratory"/>
            <person name="Harder C.B."/>
            <person name="Miyauchi S."/>
            <person name="Viragh M."/>
            <person name="Kuo A."/>
            <person name="Thoen E."/>
            <person name="Andreopoulos B."/>
            <person name="Lu D."/>
            <person name="Skrede I."/>
            <person name="Drula E."/>
            <person name="Henrissat B."/>
            <person name="Morin E."/>
            <person name="Kohler A."/>
            <person name="Barry K."/>
            <person name="LaButti K."/>
            <person name="Morin E."/>
            <person name="Salamov A."/>
            <person name="Lipzen A."/>
            <person name="Mereny Z."/>
            <person name="Hegedus B."/>
            <person name="Baldrian P."/>
            <person name="Stursova M."/>
            <person name="Weitz H."/>
            <person name="Taylor A."/>
            <person name="Grigoriev I.V."/>
            <person name="Nagy L.G."/>
            <person name="Martin F."/>
            <person name="Kauserud H."/>
        </authorList>
    </citation>
    <scope>NUCLEOTIDE SEQUENCE</scope>
    <source>
        <strain evidence="1">9284</strain>
    </source>
</reference>
<gene>
    <name evidence="1" type="ORF">FB45DRAFT_1135610</name>
</gene>
<sequence>MATKLLDALIKAIPQWDRLPCDTSNKSPFSEYLESPSAYLLVCKSWLRVATPLLYNTVVIRSKAQAKALAAVLSKNGEFGQFVKHLRVEGGFGTPMRTILKSSPNISDLWLTLEVFSSDNTSGLSDGLPLINPVRFILRHLARRAPENKMVTKLLSALSESIPKWDRLSILHLPFYLNQRPLLLKALSEPSRLHTIVVPDVRAAISVYSMFKTCPLRCIQVKSDHKKKLLHKQSAALQALIRFDVAAPTLSPEIISESPRISISLSLHFVPMARATAEAKGSVWKRVLYFALADLSHPQLPLLLVSKLFKQLGMPYYYAHLTLRRPHVSTFISMLEKYPSVAQHIRIIRGELCGPEHDRVTEPEWSTTILSQTTGLVELLAQSPYYAAHFVK</sequence>
<evidence type="ECO:0000313" key="2">
    <source>
        <dbReference type="Proteomes" id="UP001221142"/>
    </source>
</evidence>
<dbReference type="EMBL" id="JARKIF010000051">
    <property type="protein sequence ID" value="KAJ7607146.1"/>
    <property type="molecule type" value="Genomic_DNA"/>
</dbReference>
<name>A0AAD7B192_9AGAR</name>
<protein>
    <submittedName>
        <fullName evidence="1">Uncharacterized protein</fullName>
    </submittedName>
</protein>
<dbReference type="AlphaFoldDB" id="A0AAD7B192"/>
<dbReference type="Proteomes" id="UP001221142">
    <property type="component" value="Unassembled WGS sequence"/>
</dbReference>
<accession>A0AAD7B192</accession>
<comment type="caution">
    <text evidence="1">The sequence shown here is derived from an EMBL/GenBank/DDBJ whole genome shotgun (WGS) entry which is preliminary data.</text>
</comment>
<keyword evidence="2" id="KW-1185">Reference proteome</keyword>
<proteinExistence type="predicted"/>